<dbReference type="OMA" id="ARERNDN"/>
<dbReference type="GO" id="GO:0071763">
    <property type="term" value="P:nuclear membrane organization"/>
    <property type="evidence" value="ECO:0000318"/>
    <property type="project" value="GO_Central"/>
</dbReference>
<feature type="region of interest" description="Disordered" evidence="1">
    <location>
        <begin position="564"/>
        <end position="661"/>
    </location>
</feature>
<organism evidence="2 3">
    <name type="scientific">Amborella trichopoda</name>
    <dbReference type="NCBI Taxonomy" id="13333"/>
    <lineage>
        <taxon>Eukaryota</taxon>
        <taxon>Viridiplantae</taxon>
        <taxon>Streptophyta</taxon>
        <taxon>Embryophyta</taxon>
        <taxon>Tracheophyta</taxon>
        <taxon>Spermatophyta</taxon>
        <taxon>Magnoliopsida</taxon>
        <taxon>Amborellales</taxon>
        <taxon>Amborellaceae</taxon>
        <taxon>Amborella</taxon>
    </lineage>
</organism>
<dbReference type="PANTHER" id="PTHR33416:SF20">
    <property type="entry name" value="NUCLEAR PORE COMPLEX PROTEIN NUP1"/>
    <property type="match status" value="1"/>
</dbReference>
<reference evidence="3" key="1">
    <citation type="journal article" date="2013" name="Science">
        <title>The Amborella genome and the evolution of flowering plants.</title>
        <authorList>
            <consortium name="Amborella Genome Project"/>
        </authorList>
    </citation>
    <scope>NUCLEOTIDE SEQUENCE [LARGE SCALE GENOMIC DNA]</scope>
</reference>
<feature type="compositionally biased region" description="Low complexity" evidence="1">
    <location>
        <begin position="956"/>
        <end position="988"/>
    </location>
</feature>
<keyword evidence="3" id="KW-1185">Reference proteome</keyword>
<dbReference type="HOGENOM" id="CLU_006995_1_0_1"/>
<dbReference type="STRING" id="13333.W1NEY0"/>
<feature type="region of interest" description="Disordered" evidence="1">
    <location>
        <begin position="697"/>
        <end position="729"/>
    </location>
</feature>
<sequence length="1329" mass="136558">MVTGAGAYEGGAGGKIRRKPPRKPSTPYDRPLSLSGLRNPSDEGRNGWLSKLVDPASKIIANGAAKLFSSVFRKRLGPPPANSDVRPEARNEPIKDGLDNPLLVEPEQVTDQREKQDDALDSTGFNELEELLKQKTFTREEFDRLSELLRSRTVDSSSDESKRVGLNTLEATVNPERQSNLEIVVEEGTNPWQSSNPGNVVTPAVHSSILSQIPDDVGASPAEIARAYMGVRPSRASPSSFGLRSHPLRRDVSMIRSTTYAPKSVDLSLTSKSSVRFSGFPGLAEDGYLTPTRGRSTLYNAIRTPYSRPVGLTDQEGSANGYAGPSTPSYWTTANGSSGGRQVLKRRSSVMENGFGSVGTIRRIRQKSNLMVLSKAPNASVPASSPLPLLLPGSDADQNSFVPPKLDVPESSTSKSQADGNGEERGVVMVPQQTRETVKRIFAGLDKMFPSPKDKSSELRLATGAPTKLTPDMLQGQAKRSMEIVDFPKLPNLHGNCLDAHNGTQSHGPTVDKRKEMGVANGPLKIVEGRREGTESPDTRNSNVAATNAISGVVSVDTASQAISTAKPSRKRQGFQMSAPEVSLDPDEGIYGGGQMPSPKKQGPPGSETFALQMPSGSKKEASLREPFTLPKPHGSVQNASTSEAVPTPKPLVPSAPVEKPALSSTQLASLDTKATSGPIVSQNNLGFTFPVTPSSLYSEAPPTPTTSPFSMLDKPVQPKEKASSQFGFGSTSTAKVPAFSIPSSPAISDSSSLKFGAGTSVLDGSSFKFGAGAVSSVSLGSNMKFGEKTTPSIPDGPTLKFGGRTSPLMSDATNLKFGAGTVPSVSDGTTEKFGAGTGTTALDGSTPKFGVVTVSAVSDGSNVQFGGVSGSGLKFGTGLERNGQTSGSNAAVATSSVSPPVNTGSVEPNQTTQALGEPLKPSENAPTTSGTKPEQSPTPLNSLFSNSSPTPIDQTSSVPSFSTFSSSFPSPSFQFGSSSTISSTSTTMASLQPTTTESKPSPLSGATGASFLAATNSSFGLFGQSAPNSGVFGLTNSAAISQTSPQSGSTAVPLSSSSPFQFGSASSQFGSSGSLFGSSSPSTAGNLSASGSGGATATSIGTGSAPPPFNFGFNASSSSSGVAAFSSSSSSPAFQSFGSSTAPLFGSGFGTSASTGFSFGGSSASMSSHFSGASSAPTSTPFTFVSTPSSGPVFPFTSSAATQSPNPFLGQGFGASASPMNNSGNNSNNNDQMNVEDSMAEDTVQTMQPSQAMISAFGSPSPSSSFVFGAPSATPTGGPAPFQFAATPSPIGAGGSLEYAGGSFSVGAGGDKSVRKIIRARRDKVRKK</sequence>
<feature type="compositionally biased region" description="Low complexity" evidence="1">
    <location>
        <begin position="377"/>
        <end position="396"/>
    </location>
</feature>
<dbReference type="eggNOG" id="KOG0845">
    <property type="taxonomic scope" value="Eukaryota"/>
</dbReference>
<feature type="compositionally biased region" description="Polar residues" evidence="1">
    <location>
        <begin position="925"/>
        <end position="955"/>
    </location>
</feature>
<feature type="compositionally biased region" description="Polar residues" evidence="1">
    <location>
        <begin position="1197"/>
        <end position="1207"/>
    </location>
</feature>
<evidence type="ECO:0000313" key="2">
    <source>
        <dbReference type="EMBL" id="ERM93665.1"/>
    </source>
</evidence>
<evidence type="ECO:0008006" key="4">
    <source>
        <dbReference type="Google" id="ProtNLM"/>
    </source>
</evidence>
<feature type="region of interest" description="Disordered" evidence="1">
    <location>
        <begin position="318"/>
        <end position="340"/>
    </location>
</feature>
<feature type="compositionally biased region" description="Polar residues" evidence="1">
    <location>
        <begin position="326"/>
        <end position="336"/>
    </location>
</feature>
<evidence type="ECO:0000256" key="1">
    <source>
        <dbReference type="SAM" id="MobiDB-lite"/>
    </source>
</evidence>
<protein>
    <recommendedName>
        <fullName evidence="4">Nuclear pore complex protein NUP1</fullName>
    </recommendedName>
</protein>
<feature type="compositionally biased region" description="Low complexity" evidence="1">
    <location>
        <begin position="1222"/>
        <end position="1231"/>
    </location>
</feature>
<dbReference type="GO" id="GO:0005635">
    <property type="term" value="C:nuclear envelope"/>
    <property type="evidence" value="ECO:0000318"/>
    <property type="project" value="GO_Central"/>
</dbReference>
<feature type="region of interest" description="Disordered" evidence="1">
    <location>
        <begin position="1"/>
        <end position="49"/>
    </location>
</feature>
<feature type="region of interest" description="Disordered" evidence="1">
    <location>
        <begin position="377"/>
        <end position="423"/>
    </location>
</feature>
<feature type="compositionally biased region" description="Polar residues" evidence="1">
    <location>
        <begin position="883"/>
        <end position="915"/>
    </location>
</feature>
<feature type="region of interest" description="Disordered" evidence="1">
    <location>
        <begin position="71"/>
        <end position="122"/>
    </location>
</feature>
<feature type="compositionally biased region" description="Polar residues" evidence="1">
    <location>
        <begin position="410"/>
        <end position="419"/>
    </location>
</feature>
<dbReference type="Gramene" id="ERM93665">
    <property type="protein sequence ID" value="ERM93665"/>
    <property type="gene ID" value="AMTR_s00004p00164270"/>
</dbReference>
<dbReference type="Proteomes" id="UP000017836">
    <property type="component" value="Unassembled WGS sequence"/>
</dbReference>
<name>W1NEY0_AMBTC</name>
<dbReference type="OrthoDB" id="653468at2759"/>
<dbReference type="PANTHER" id="PTHR33416">
    <property type="entry name" value="NUCLEAR PORE COMPLEX PROTEIN NUP1"/>
    <property type="match status" value="1"/>
</dbReference>
<feature type="region of interest" description="Disordered" evidence="1">
    <location>
        <begin position="1163"/>
        <end position="1247"/>
    </location>
</feature>
<gene>
    <name evidence="2" type="ORF">AMTR_s00004p00164270</name>
</gene>
<dbReference type="EMBL" id="KI397628">
    <property type="protein sequence ID" value="ERM93665.1"/>
    <property type="molecule type" value="Genomic_DNA"/>
</dbReference>
<feature type="region of interest" description="Disordered" evidence="1">
    <location>
        <begin position="880"/>
        <end position="1008"/>
    </location>
</feature>
<evidence type="ECO:0000313" key="3">
    <source>
        <dbReference type="Proteomes" id="UP000017836"/>
    </source>
</evidence>
<accession>W1NEY0</accession>
<feature type="compositionally biased region" description="Polar residues" evidence="1">
    <location>
        <begin position="636"/>
        <end position="645"/>
    </location>
</feature>
<feature type="compositionally biased region" description="Polar residues" evidence="1">
    <location>
        <begin position="989"/>
        <end position="1002"/>
    </location>
</feature>
<feature type="compositionally biased region" description="Basic and acidic residues" evidence="1">
    <location>
        <begin position="85"/>
        <end position="98"/>
    </location>
</feature>
<feature type="compositionally biased region" description="Low complexity" evidence="1">
    <location>
        <begin position="1163"/>
        <end position="1193"/>
    </location>
</feature>
<proteinExistence type="predicted"/>
<dbReference type="KEGG" id="atr:18421616"/>